<name>A0A9N9AR49_9GLOM</name>
<dbReference type="GO" id="GO:0005634">
    <property type="term" value="C:nucleus"/>
    <property type="evidence" value="ECO:0007669"/>
    <property type="project" value="TreeGrafter"/>
</dbReference>
<accession>A0A9N9AR49</accession>
<comment type="caution">
    <text evidence="2">The sequence shown here is derived from an EMBL/GenBank/DDBJ whole genome shotgun (WGS) entry which is preliminary data.</text>
</comment>
<dbReference type="InterPro" id="IPR037136">
    <property type="entry name" value="RNA3'_phos_cyclase_dom_sf"/>
</dbReference>
<protein>
    <submittedName>
        <fullName evidence="2">19916_t:CDS:1</fullName>
    </submittedName>
</protein>
<dbReference type="PANTHER" id="PTHR11096">
    <property type="entry name" value="RNA 3' TERMINAL PHOSPHATE CYCLASE"/>
    <property type="match status" value="1"/>
</dbReference>
<dbReference type="EMBL" id="CAJVPZ010003951">
    <property type="protein sequence ID" value="CAG8538600.1"/>
    <property type="molecule type" value="Genomic_DNA"/>
</dbReference>
<sequence length="184" mass="20123">MLGLKPQHLSGLQLIRDIFKADLQGDKLSLPPRAQKAILKGGTNVGLAPPIDFLIELDVISDCSVCNLRYYPQGGGEVILSVDPLVEQALKPLSMINRAQVFSNETLPELKNIKPDIKINIEKIASGKGPVTQHTRTAIHFAEIMSGAKFKIDGNRLDDKCPDDEYTVGLHTIECEGIGKKIAR</sequence>
<dbReference type="Proteomes" id="UP000789396">
    <property type="component" value="Unassembled WGS sequence"/>
</dbReference>
<dbReference type="Gene3D" id="3.65.10.20">
    <property type="entry name" value="RNA 3'-terminal phosphate cyclase domain"/>
    <property type="match status" value="1"/>
</dbReference>
<organism evidence="2 3">
    <name type="scientific">Racocetra fulgida</name>
    <dbReference type="NCBI Taxonomy" id="60492"/>
    <lineage>
        <taxon>Eukaryota</taxon>
        <taxon>Fungi</taxon>
        <taxon>Fungi incertae sedis</taxon>
        <taxon>Mucoromycota</taxon>
        <taxon>Glomeromycotina</taxon>
        <taxon>Glomeromycetes</taxon>
        <taxon>Diversisporales</taxon>
        <taxon>Gigasporaceae</taxon>
        <taxon>Racocetra</taxon>
    </lineage>
</organism>
<dbReference type="InterPro" id="IPR013792">
    <property type="entry name" value="RNA3'P_cycl/enolpyr_Trfase_a/b"/>
</dbReference>
<evidence type="ECO:0000313" key="3">
    <source>
        <dbReference type="Proteomes" id="UP000789396"/>
    </source>
</evidence>
<evidence type="ECO:0000259" key="1">
    <source>
        <dbReference type="Pfam" id="PF01137"/>
    </source>
</evidence>
<dbReference type="InterPro" id="IPR023797">
    <property type="entry name" value="RNA3'_phos_cyclase_dom"/>
</dbReference>
<keyword evidence="3" id="KW-1185">Reference proteome</keyword>
<dbReference type="Pfam" id="PF01137">
    <property type="entry name" value="RTC"/>
    <property type="match status" value="1"/>
</dbReference>
<feature type="domain" description="RNA 3'-terminal phosphate cyclase" evidence="1">
    <location>
        <begin position="37"/>
        <end position="152"/>
    </location>
</feature>
<dbReference type="GO" id="GO:0003963">
    <property type="term" value="F:RNA-3'-phosphate cyclase activity"/>
    <property type="evidence" value="ECO:0007669"/>
    <property type="project" value="TreeGrafter"/>
</dbReference>
<gene>
    <name evidence="2" type="ORF">RFULGI_LOCUS4118</name>
</gene>
<dbReference type="SUPFAM" id="SSF55205">
    <property type="entry name" value="EPT/RTPC-like"/>
    <property type="match status" value="1"/>
</dbReference>
<reference evidence="2" key="1">
    <citation type="submission" date="2021-06" db="EMBL/GenBank/DDBJ databases">
        <authorList>
            <person name="Kallberg Y."/>
            <person name="Tangrot J."/>
            <person name="Rosling A."/>
        </authorList>
    </citation>
    <scope>NUCLEOTIDE SEQUENCE</scope>
    <source>
        <strain evidence="2">IN212</strain>
    </source>
</reference>
<dbReference type="PANTHER" id="PTHR11096:SF0">
    <property type="entry name" value="RNA 3'-TERMINAL PHOSPHATE CYCLASE"/>
    <property type="match status" value="1"/>
</dbReference>
<evidence type="ECO:0000313" key="2">
    <source>
        <dbReference type="EMBL" id="CAG8538600.1"/>
    </source>
</evidence>
<dbReference type="OrthoDB" id="25029at2759"/>
<dbReference type="GO" id="GO:0006396">
    <property type="term" value="P:RNA processing"/>
    <property type="evidence" value="ECO:0007669"/>
    <property type="project" value="InterPro"/>
</dbReference>
<proteinExistence type="predicted"/>
<dbReference type="InterPro" id="IPR000228">
    <property type="entry name" value="RNA3'_term_phos_cyc"/>
</dbReference>
<dbReference type="AlphaFoldDB" id="A0A9N9AR49"/>